<keyword evidence="4" id="KW-1185">Reference proteome</keyword>
<protein>
    <recommendedName>
        <fullName evidence="5">Kelch-like protein 17</fullName>
    </recommendedName>
</protein>
<dbReference type="InterPro" id="IPR011333">
    <property type="entry name" value="SKP1/BTB/POZ_sf"/>
</dbReference>
<dbReference type="Pfam" id="PF07707">
    <property type="entry name" value="BACK"/>
    <property type="match status" value="1"/>
</dbReference>
<dbReference type="SMART" id="SM00225">
    <property type="entry name" value="BTB"/>
    <property type="match status" value="1"/>
</dbReference>
<dbReference type="HOGENOM" id="CLU_021542_0_0_1"/>
<evidence type="ECO:0000259" key="2">
    <source>
        <dbReference type="PROSITE" id="PS51886"/>
    </source>
</evidence>
<evidence type="ECO:0008006" key="5">
    <source>
        <dbReference type="Google" id="ProtNLM"/>
    </source>
</evidence>
<evidence type="ECO:0000259" key="1">
    <source>
        <dbReference type="PROSITE" id="PS50097"/>
    </source>
</evidence>
<dbReference type="Pfam" id="PF07534">
    <property type="entry name" value="TLD"/>
    <property type="match status" value="1"/>
</dbReference>
<sequence>MATNKFLTKLSQNLLDILDDDEYYDITIEVGNDPDVKIFRAHMVILNYRSPYLRRILSTNKKKNDGTLTHIKLPNILPEIFQIILRYIYGGRISLVIYNILDIVKILVAANELSLQELIPHIQSFLIENKENWIEQNFNLIYQTSFENNNFLDLQKFCTELISKHPEKIFNSSDFASTPEKALISLIQHDNHQMTEVQVWEHVLKWGFAQNPGLSSDPSYYSNDDFNALKNTLQQCIPFMKFFDLTPREFLKNVFPYRKILPNELYVELLKLFLDNDYRPSTKKIVDSKNQHPTKKIVDSKIIKNQYPYKKIKYFDNPNNKSEPQLAKSSKNIDSIIITIQHAELISKWIDRLENTDELKNSYKFKLILRGSRDGFTAERFHEICDDQSNTVTIIKVKDTNEILGGYNPIKWKSDNGYGITDDSFIFSFDKTRVESYILSRVKNENYAINYWHHYGPSFGGGDLIIYEGREGEVSFSNKTSYCYYEDSYEKQIRKTKEYFSVEEYEVFQIINNN</sequence>
<dbReference type="AlphaFoldDB" id="A0A015MJ72"/>
<proteinExistence type="predicted"/>
<dbReference type="PANTHER" id="PTHR24410:SF23">
    <property type="entry name" value="BTB DOMAIN-CONTAINING PROTEIN-RELATED"/>
    <property type="match status" value="1"/>
</dbReference>
<name>A0A015MJ72_RHIIW</name>
<dbReference type="InterPro" id="IPR000210">
    <property type="entry name" value="BTB/POZ_dom"/>
</dbReference>
<evidence type="ECO:0000313" key="3">
    <source>
        <dbReference type="EMBL" id="EXX66908.1"/>
    </source>
</evidence>
<dbReference type="SUPFAM" id="SSF54695">
    <property type="entry name" value="POZ domain"/>
    <property type="match status" value="1"/>
</dbReference>
<dbReference type="InterPro" id="IPR006571">
    <property type="entry name" value="TLDc_dom"/>
</dbReference>
<gene>
    <name evidence="3" type="ORF">RirG_119310</name>
</gene>
<evidence type="ECO:0000313" key="4">
    <source>
        <dbReference type="Proteomes" id="UP000022910"/>
    </source>
</evidence>
<dbReference type="Proteomes" id="UP000022910">
    <property type="component" value="Unassembled WGS sequence"/>
</dbReference>
<dbReference type="Pfam" id="PF00651">
    <property type="entry name" value="BTB"/>
    <property type="match status" value="1"/>
</dbReference>
<dbReference type="InterPro" id="IPR011705">
    <property type="entry name" value="BACK"/>
</dbReference>
<dbReference type="PANTHER" id="PTHR24410">
    <property type="entry name" value="HL07962P-RELATED"/>
    <property type="match status" value="1"/>
</dbReference>
<dbReference type="CDD" id="cd18186">
    <property type="entry name" value="BTB_POZ_ZBTB_KLHL-like"/>
    <property type="match status" value="1"/>
</dbReference>
<organism evidence="3 4">
    <name type="scientific">Rhizophagus irregularis (strain DAOM 197198w)</name>
    <name type="common">Glomus intraradices</name>
    <dbReference type="NCBI Taxonomy" id="1432141"/>
    <lineage>
        <taxon>Eukaryota</taxon>
        <taxon>Fungi</taxon>
        <taxon>Fungi incertae sedis</taxon>
        <taxon>Mucoromycota</taxon>
        <taxon>Glomeromycotina</taxon>
        <taxon>Glomeromycetes</taxon>
        <taxon>Glomerales</taxon>
        <taxon>Glomeraceae</taxon>
        <taxon>Rhizophagus</taxon>
    </lineage>
</organism>
<accession>A0A015MJ72</accession>
<feature type="domain" description="BTB" evidence="1">
    <location>
        <begin position="24"/>
        <end position="97"/>
    </location>
</feature>
<dbReference type="EMBL" id="JEMT01018194">
    <property type="protein sequence ID" value="EXX66908.1"/>
    <property type="molecule type" value="Genomic_DNA"/>
</dbReference>
<dbReference type="OrthoDB" id="25620at2759"/>
<feature type="domain" description="TLDc" evidence="2">
    <location>
        <begin position="336"/>
        <end position="511"/>
    </location>
</feature>
<comment type="caution">
    <text evidence="3">The sequence shown here is derived from an EMBL/GenBank/DDBJ whole genome shotgun (WGS) entry which is preliminary data.</text>
</comment>
<dbReference type="PROSITE" id="PS51886">
    <property type="entry name" value="TLDC"/>
    <property type="match status" value="1"/>
</dbReference>
<dbReference type="PROSITE" id="PS50097">
    <property type="entry name" value="BTB"/>
    <property type="match status" value="1"/>
</dbReference>
<dbReference type="Gene3D" id="3.30.710.10">
    <property type="entry name" value="Potassium Channel Kv1.1, Chain A"/>
    <property type="match status" value="1"/>
</dbReference>
<dbReference type="Gene3D" id="1.25.40.420">
    <property type="match status" value="1"/>
</dbReference>
<dbReference type="InterPro" id="IPR051481">
    <property type="entry name" value="BTB-POZ/Galectin-3-binding"/>
</dbReference>
<reference evidence="3 4" key="1">
    <citation type="submission" date="2014-02" db="EMBL/GenBank/DDBJ databases">
        <title>Single nucleus genome sequencing reveals high similarity among nuclei of an endomycorrhizal fungus.</title>
        <authorList>
            <person name="Lin K."/>
            <person name="Geurts R."/>
            <person name="Zhang Z."/>
            <person name="Limpens E."/>
            <person name="Saunders D.G."/>
            <person name="Mu D."/>
            <person name="Pang E."/>
            <person name="Cao H."/>
            <person name="Cha H."/>
            <person name="Lin T."/>
            <person name="Zhou Q."/>
            <person name="Shang Y."/>
            <person name="Li Y."/>
            <person name="Ivanov S."/>
            <person name="Sharma T."/>
            <person name="Velzen R.V."/>
            <person name="Ruijter N.D."/>
            <person name="Aanen D.K."/>
            <person name="Win J."/>
            <person name="Kamoun S."/>
            <person name="Bisseling T."/>
            <person name="Huang S."/>
        </authorList>
    </citation>
    <scope>NUCLEOTIDE SEQUENCE [LARGE SCALE GENOMIC DNA]</scope>
    <source>
        <strain evidence="4">DAOM197198w</strain>
    </source>
</reference>
<dbReference type="SMR" id="A0A015MJ72"/>